<keyword evidence="3" id="KW-1185">Reference proteome</keyword>
<feature type="domain" description="Reverse transcriptase" evidence="1">
    <location>
        <begin position="1"/>
        <end position="51"/>
    </location>
</feature>
<dbReference type="PANTHER" id="PTHR37984">
    <property type="entry name" value="PROTEIN CBG26694"/>
    <property type="match status" value="1"/>
</dbReference>
<dbReference type="Gene3D" id="3.30.70.270">
    <property type="match status" value="2"/>
</dbReference>
<dbReference type="AlphaFoldDB" id="A0AAE0ZNE6"/>
<dbReference type="EMBL" id="JAWDGP010003624">
    <property type="protein sequence ID" value="KAK3772387.1"/>
    <property type="molecule type" value="Genomic_DNA"/>
</dbReference>
<evidence type="ECO:0000313" key="3">
    <source>
        <dbReference type="Proteomes" id="UP001283361"/>
    </source>
</evidence>
<dbReference type="Proteomes" id="UP001283361">
    <property type="component" value="Unassembled WGS sequence"/>
</dbReference>
<dbReference type="FunFam" id="3.30.70.270:FF:000023">
    <property type="entry name" value="Pol"/>
    <property type="match status" value="1"/>
</dbReference>
<accession>A0AAE0ZNE6</accession>
<name>A0AAE0ZNE6_9GAST</name>
<dbReference type="InterPro" id="IPR000477">
    <property type="entry name" value="RT_dom"/>
</dbReference>
<dbReference type="PROSITE" id="PS50878">
    <property type="entry name" value="RT_POL"/>
    <property type="match status" value="1"/>
</dbReference>
<dbReference type="InterPro" id="IPR043502">
    <property type="entry name" value="DNA/RNA_pol_sf"/>
</dbReference>
<comment type="caution">
    <text evidence="2">The sequence shown here is derived from an EMBL/GenBank/DDBJ whole genome shotgun (WGS) entry which is preliminary data.</text>
</comment>
<reference evidence="2" key="1">
    <citation type="journal article" date="2023" name="G3 (Bethesda)">
        <title>A reference genome for the long-term kleptoplast-retaining sea slug Elysia crispata morphotype clarki.</title>
        <authorList>
            <person name="Eastman K.E."/>
            <person name="Pendleton A.L."/>
            <person name="Shaikh M.A."/>
            <person name="Suttiyut T."/>
            <person name="Ogas R."/>
            <person name="Tomko P."/>
            <person name="Gavelis G."/>
            <person name="Widhalm J.R."/>
            <person name="Wisecaver J.H."/>
        </authorList>
    </citation>
    <scope>NUCLEOTIDE SEQUENCE</scope>
    <source>
        <strain evidence="2">ECLA1</strain>
    </source>
</reference>
<dbReference type="InterPro" id="IPR043128">
    <property type="entry name" value="Rev_trsase/Diguanyl_cyclase"/>
</dbReference>
<proteinExistence type="predicted"/>
<protein>
    <recommendedName>
        <fullName evidence="1">Reverse transcriptase domain-containing protein</fullName>
    </recommendedName>
</protein>
<evidence type="ECO:0000259" key="1">
    <source>
        <dbReference type="PROSITE" id="PS50878"/>
    </source>
</evidence>
<gene>
    <name evidence="2" type="ORF">RRG08_031411</name>
</gene>
<sequence>MDDILIAGTDLKQHDQILKQALRGATGYNLKLNMRIVRARQKSVEYCGHIISPEGLKADPEKIKAVREMPKPRDKESLCRFLGFVTYLGKFITNLSQKDQPLRQLLKTEYICQWEDHQEKAFNELKDLCVKAPV</sequence>
<dbReference type="PANTHER" id="PTHR37984:SF5">
    <property type="entry name" value="PROTEIN NYNRIN-LIKE"/>
    <property type="match status" value="1"/>
</dbReference>
<dbReference type="SUPFAM" id="SSF56672">
    <property type="entry name" value="DNA/RNA polymerases"/>
    <property type="match status" value="1"/>
</dbReference>
<evidence type="ECO:0000313" key="2">
    <source>
        <dbReference type="EMBL" id="KAK3772387.1"/>
    </source>
</evidence>
<organism evidence="2 3">
    <name type="scientific">Elysia crispata</name>
    <name type="common">lettuce slug</name>
    <dbReference type="NCBI Taxonomy" id="231223"/>
    <lineage>
        <taxon>Eukaryota</taxon>
        <taxon>Metazoa</taxon>
        <taxon>Spiralia</taxon>
        <taxon>Lophotrochozoa</taxon>
        <taxon>Mollusca</taxon>
        <taxon>Gastropoda</taxon>
        <taxon>Heterobranchia</taxon>
        <taxon>Euthyneura</taxon>
        <taxon>Panpulmonata</taxon>
        <taxon>Sacoglossa</taxon>
        <taxon>Placobranchoidea</taxon>
        <taxon>Plakobranchidae</taxon>
        <taxon>Elysia</taxon>
    </lineage>
</organism>
<dbReference type="InterPro" id="IPR050951">
    <property type="entry name" value="Retrovirus_Pol_polyprotein"/>
</dbReference>